<reference evidence="1 2" key="1">
    <citation type="journal article" date="2015" name="Nature">
        <title>rRNA introns, odd ribosomes, and small enigmatic genomes across a large radiation of phyla.</title>
        <authorList>
            <person name="Brown C.T."/>
            <person name="Hug L.A."/>
            <person name="Thomas B.C."/>
            <person name="Sharon I."/>
            <person name="Castelle C.J."/>
            <person name="Singh A."/>
            <person name="Wilkins M.J."/>
            <person name="Williams K.H."/>
            <person name="Banfield J.F."/>
        </authorList>
    </citation>
    <scope>NUCLEOTIDE SEQUENCE [LARGE SCALE GENOMIC DNA]</scope>
</reference>
<sequence>MELQVGWLSLEDISNLEPTDKYFKEVLMKFDLK</sequence>
<comment type="caution">
    <text evidence="1">The sequence shown here is derived from an EMBL/GenBank/DDBJ whole genome shotgun (WGS) entry which is preliminary data.</text>
</comment>
<proteinExistence type="predicted"/>
<evidence type="ECO:0000313" key="1">
    <source>
        <dbReference type="EMBL" id="KKT11411.1"/>
    </source>
</evidence>
<name>A0A0G1EMX3_9BACT</name>
<dbReference type="AlphaFoldDB" id="A0A0G1EMX3"/>
<dbReference type="EMBL" id="LCGH01000006">
    <property type="protein sequence ID" value="KKT11411.1"/>
    <property type="molecule type" value="Genomic_DNA"/>
</dbReference>
<dbReference type="Proteomes" id="UP000033907">
    <property type="component" value="Unassembled WGS sequence"/>
</dbReference>
<organism evidence="1 2">
    <name type="scientific">Candidatus Nomurabacteria bacterium GW2011_GWF2_43_24</name>
    <dbReference type="NCBI Taxonomy" id="1618778"/>
    <lineage>
        <taxon>Bacteria</taxon>
        <taxon>Candidatus Nomuraibacteriota</taxon>
    </lineage>
</organism>
<protein>
    <submittedName>
        <fullName evidence="1">Uncharacterized protein</fullName>
    </submittedName>
</protein>
<gene>
    <name evidence="1" type="ORF">UV91_C0006G0040</name>
</gene>
<accession>A0A0G1EMX3</accession>
<evidence type="ECO:0000313" key="2">
    <source>
        <dbReference type="Proteomes" id="UP000033907"/>
    </source>
</evidence>